<name>A0A3E5AL06_9FIRM</name>
<comment type="caution">
    <text evidence="1">The sequence shown here is derived from an EMBL/GenBank/DDBJ whole genome shotgun (WGS) entry which is preliminary data.</text>
</comment>
<evidence type="ECO:0000313" key="2">
    <source>
        <dbReference type="Proteomes" id="UP000260970"/>
    </source>
</evidence>
<organism evidence="1 2">
    <name type="scientific">Agathobacter rectalis</name>
    <dbReference type="NCBI Taxonomy" id="39491"/>
    <lineage>
        <taxon>Bacteria</taxon>
        <taxon>Bacillati</taxon>
        <taxon>Bacillota</taxon>
        <taxon>Clostridia</taxon>
        <taxon>Lachnospirales</taxon>
        <taxon>Lachnospiraceae</taxon>
        <taxon>Agathobacter</taxon>
    </lineage>
</organism>
<evidence type="ECO:0000313" key="1">
    <source>
        <dbReference type="EMBL" id="RGN21530.1"/>
    </source>
</evidence>
<dbReference type="RefSeq" id="WP_117690773.1">
    <property type="nucleotide sequence ID" value="NZ_QSUE01000011.1"/>
</dbReference>
<dbReference type="Proteomes" id="UP000260970">
    <property type="component" value="Unassembled WGS sequence"/>
</dbReference>
<dbReference type="AlphaFoldDB" id="A0A3E5AL06"/>
<gene>
    <name evidence="1" type="ORF">DXB72_12030</name>
</gene>
<sequence>MIKLGEVYNVIDDQTLQIKSLDDDELYEIKGSILAIADIRDSMEDESNSTVRFIEYDDEQMEMVV</sequence>
<proteinExistence type="predicted"/>
<protein>
    <submittedName>
        <fullName evidence="1">Uncharacterized protein</fullName>
    </submittedName>
</protein>
<accession>A0A3E5AL06</accession>
<reference evidence="1 2" key="1">
    <citation type="submission" date="2018-08" db="EMBL/GenBank/DDBJ databases">
        <title>A genome reference for cultivated species of the human gut microbiota.</title>
        <authorList>
            <person name="Zou Y."/>
            <person name="Xue W."/>
            <person name="Luo G."/>
        </authorList>
    </citation>
    <scope>NUCLEOTIDE SEQUENCE [LARGE SCALE GENOMIC DNA]</scope>
    <source>
        <strain evidence="1 2">OM05-6AA</strain>
    </source>
</reference>
<dbReference type="EMBL" id="QSUG01000013">
    <property type="protein sequence ID" value="RGN21530.1"/>
    <property type="molecule type" value="Genomic_DNA"/>
</dbReference>